<dbReference type="SMART" id="SM00487">
    <property type="entry name" value="DEXDc"/>
    <property type="match status" value="1"/>
</dbReference>
<evidence type="ECO:0000313" key="7">
    <source>
        <dbReference type="EMBL" id="KAK0308636.1"/>
    </source>
</evidence>
<dbReference type="Pfam" id="PF00176">
    <property type="entry name" value="SNF2-rel_dom"/>
    <property type="match status" value="1"/>
</dbReference>
<evidence type="ECO:0000259" key="6">
    <source>
        <dbReference type="PROSITE" id="PS51194"/>
    </source>
</evidence>
<reference evidence="7" key="1">
    <citation type="submission" date="2021-12" db="EMBL/GenBank/DDBJ databases">
        <title>Black yeast isolated from Biological Soil Crust.</title>
        <authorList>
            <person name="Kurbessoian T."/>
        </authorList>
    </citation>
    <scope>NUCLEOTIDE SEQUENCE</scope>
    <source>
        <strain evidence="7">CCFEE 5208</strain>
    </source>
</reference>
<reference evidence="8" key="2">
    <citation type="submission" date="2023-06" db="EMBL/GenBank/DDBJ databases">
        <title>Black Yeasts Isolated from many extreme environments.</title>
        <authorList>
            <person name="Coleine C."/>
            <person name="Stajich J.E."/>
            <person name="Selbmann L."/>
        </authorList>
    </citation>
    <scope>NUCLEOTIDE SEQUENCE</scope>
    <source>
        <strain evidence="8">CCFEE 5200</strain>
    </source>
</reference>
<dbReference type="SMART" id="SM00490">
    <property type="entry name" value="HELICc"/>
    <property type="match status" value="1"/>
</dbReference>
<evidence type="ECO:0000313" key="10">
    <source>
        <dbReference type="Proteomes" id="UP001175353"/>
    </source>
</evidence>
<dbReference type="AlphaFoldDB" id="A0AAN6FBR5"/>
<keyword evidence="1" id="KW-0547">Nucleotide-binding</keyword>
<feature type="region of interest" description="Disordered" evidence="4">
    <location>
        <begin position="73"/>
        <end position="96"/>
    </location>
</feature>
<dbReference type="InterPro" id="IPR001650">
    <property type="entry name" value="Helicase_C-like"/>
</dbReference>
<feature type="domain" description="Helicase ATP-binding" evidence="5">
    <location>
        <begin position="161"/>
        <end position="367"/>
    </location>
</feature>
<dbReference type="GO" id="GO:0006281">
    <property type="term" value="P:DNA repair"/>
    <property type="evidence" value="ECO:0007669"/>
    <property type="project" value="TreeGrafter"/>
</dbReference>
<dbReference type="InterPro" id="IPR049730">
    <property type="entry name" value="SNF2/RAD54-like_C"/>
</dbReference>
<feature type="compositionally biased region" description="Acidic residues" evidence="4">
    <location>
        <begin position="73"/>
        <end position="82"/>
    </location>
</feature>
<dbReference type="InterPro" id="IPR027417">
    <property type="entry name" value="P-loop_NTPase"/>
</dbReference>
<dbReference type="Gene3D" id="3.40.50.300">
    <property type="entry name" value="P-loop containing nucleotide triphosphate hydrolases"/>
    <property type="match status" value="1"/>
</dbReference>
<protein>
    <recommendedName>
        <fullName evidence="11">Helicase C-terminal domain-containing protein</fullName>
    </recommendedName>
</protein>
<comment type="caution">
    <text evidence="7">The sequence shown here is derived from an EMBL/GenBank/DDBJ whole genome shotgun (WGS) entry which is preliminary data.</text>
</comment>
<dbReference type="InterPro" id="IPR050628">
    <property type="entry name" value="SNF2_RAD54_helicase_TF"/>
</dbReference>
<keyword evidence="10" id="KW-1185">Reference proteome</keyword>
<sequence>MPSPAKIRLRNRKNSLLKKYADAVEASLAQPFDADAVNEAVDRLQASNLERLMAPLYARRYKYLLEADDEDQSGYETYDDTDMTSTSPLPDGDEEDVTEANHCEYVFMVGKTPIYAWEYLGEEWSAWIKSLHKGETPYGPPKGLRTPLRPWQLTGMNGLIKLGECSYGGGILGDEMGVGKTLEAICAMMHLSERHPGAFNLIVTTKACVNQWKDELFWNFEPEHRPRVLILEDAKTSPEELLDRGVEYVICTYQFVQSRWRAYCKVVDAFGSLKTGTVSEAKARGAKDQYLFKSRQTNSLHSGIYLQLGRPIRCMILDGCHLIKNERSLTYKALKNIHARFVFVLTDALLENRWMDAFGPVSFLKNHPFDTRAKFCKAFSRADLNVANAEPSPSKENRLVKFLQGVVIARPASVLKLDSLVMHEVEFAIADPALVMVVVYVMKLFYDALGNVATPAAAMSKSGQKKAVLWATLAQQLVANYSMLSEKGKKCVDKLKKKAVVYMDEYLHAHPGVDTSKRAFYDDLLLHLNKFYNSDRKSLTQSGNESLDDGGNVQEAMEDSDSEAEDGDPEDGDDDDHDTKKKMVVVPDDDDPPELEDYEMGPSSAEARADFTSRLQDLGDDELLSPRINALIKTLQTISRLHPGEKVLVFSRFLKFLDIAARALDEHYPPIMHIERLDGTVDGPARKAVQSEFVEYPEGMVLLITAGCGGTGLDLTAASHVVQCEPWWREADELQAYARAFRVGQEKEVHVWKLFGENAVVDGALRALSARKAETNDRMKSLCRPDGQAFVIPRQFKWGSGGV</sequence>
<feature type="domain" description="Helicase C-terminal" evidence="6">
    <location>
        <begin position="627"/>
        <end position="783"/>
    </location>
</feature>
<dbReference type="InterPro" id="IPR014001">
    <property type="entry name" value="Helicase_ATP-bd"/>
</dbReference>
<keyword evidence="2" id="KW-0378">Hydrolase</keyword>
<proteinExistence type="predicted"/>
<dbReference type="Pfam" id="PF00271">
    <property type="entry name" value="Helicase_C"/>
    <property type="match status" value="1"/>
</dbReference>
<dbReference type="EMBL" id="JAUJLE010000284">
    <property type="protein sequence ID" value="KAK0962984.1"/>
    <property type="molecule type" value="Genomic_DNA"/>
</dbReference>
<dbReference type="InterPro" id="IPR000330">
    <property type="entry name" value="SNF2_N"/>
</dbReference>
<evidence type="ECO:0000256" key="2">
    <source>
        <dbReference type="ARBA" id="ARBA00022801"/>
    </source>
</evidence>
<feature type="compositionally biased region" description="Acidic residues" evidence="4">
    <location>
        <begin position="556"/>
        <end position="576"/>
    </location>
</feature>
<evidence type="ECO:0000313" key="9">
    <source>
        <dbReference type="Proteomes" id="UP001168146"/>
    </source>
</evidence>
<dbReference type="PROSITE" id="PS51194">
    <property type="entry name" value="HELICASE_CTER"/>
    <property type="match status" value="1"/>
</dbReference>
<evidence type="ECO:0000259" key="5">
    <source>
        <dbReference type="PROSITE" id="PS51192"/>
    </source>
</evidence>
<name>A0AAN6FBR5_9PEZI</name>
<dbReference type="GO" id="GO:0005634">
    <property type="term" value="C:nucleus"/>
    <property type="evidence" value="ECO:0007669"/>
    <property type="project" value="TreeGrafter"/>
</dbReference>
<dbReference type="PANTHER" id="PTHR45626">
    <property type="entry name" value="TRANSCRIPTION TERMINATION FACTOR 2-RELATED"/>
    <property type="match status" value="1"/>
</dbReference>
<dbReference type="GO" id="GO:0008094">
    <property type="term" value="F:ATP-dependent activity, acting on DNA"/>
    <property type="evidence" value="ECO:0007669"/>
    <property type="project" value="TreeGrafter"/>
</dbReference>
<dbReference type="Proteomes" id="UP001175353">
    <property type="component" value="Unassembled WGS sequence"/>
</dbReference>
<accession>A0AAN6FBR5</accession>
<keyword evidence="3" id="KW-0067">ATP-binding</keyword>
<dbReference type="SUPFAM" id="SSF52540">
    <property type="entry name" value="P-loop containing nucleoside triphosphate hydrolases"/>
    <property type="match status" value="2"/>
</dbReference>
<dbReference type="CDD" id="cd18793">
    <property type="entry name" value="SF2_C_SNF"/>
    <property type="match status" value="1"/>
</dbReference>
<evidence type="ECO:0000256" key="1">
    <source>
        <dbReference type="ARBA" id="ARBA00022741"/>
    </source>
</evidence>
<dbReference type="PANTHER" id="PTHR45626:SF11">
    <property type="entry name" value="FAMILY HELICASE, PUTATIVE (AFU_ORTHOLOGUE AFUA_5G06590)-RELATED"/>
    <property type="match status" value="1"/>
</dbReference>
<dbReference type="Gene3D" id="3.40.50.10810">
    <property type="entry name" value="Tandem AAA-ATPase domain"/>
    <property type="match status" value="1"/>
</dbReference>
<dbReference type="GO" id="GO:0005524">
    <property type="term" value="F:ATP binding"/>
    <property type="evidence" value="ECO:0007669"/>
    <property type="project" value="UniProtKB-KW"/>
</dbReference>
<dbReference type="EMBL" id="JASUXU010000086">
    <property type="protein sequence ID" value="KAK0308636.1"/>
    <property type="molecule type" value="Genomic_DNA"/>
</dbReference>
<dbReference type="PROSITE" id="PS51192">
    <property type="entry name" value="HELICASE_ATP_BIND_1"/>
    <property type="match status" value="1"/>
</dbReference>
<evidence type="ECO:0000256" key="4">
    <source>
        <dbReference type="SAM" id="MobiDB-lite"/>
    </source>
</evidence>
<organism evidence="7 9">
    <name type="scientific">Friedmanniomyces endolithicus</name>
    <dbReference type="NCBI Taxonomy" id="329885"/>
    <lineage>
        <taxon>Eukaryota</taxon>
        <taxon>Fungi</taxon>
        <taxon>Dikarya</taxon>
        <taxon>Ascomycota</taxon>
        <taxon>Pezizomycotina</taxon>
        <taxon>Dothideomycetes</taxon>
        <taxon>Dothideomycetidae</taxon>
        <taxon>Mycosphaerellales</taxon>
        <taxon>Teratosphaeriaceae</taxon>
        <taxon>Friedmanniomyces</taxon>
    </lineage>
</organism>
<evidence type="ECO:0000256" key="3">
    <source>
        <dbReference type="ARBA" id="ARBA00022840"/>
    </source>
</evidence>
<dbReference type="Proteomes" id="UP001168146">
    <property type="component" value="Unassembled WGS sequence"/>
</dbReference>
<dbReference type="InterPro" id="IPR038718">
    <property type="entry name" value="SNF2-like_sf"/>
</dbReference>
<feature type="region of interest" description="Disordered" evidence="4">
    <location>
        <begin position="537"/>
        <end position="605"/>
    </location>
</feature>
<evidence type="ECO:0000313" key="8">
    <source>
        <dbReference type="EMBL" id="KAK0962984.1"/>
    </source>
</evidence>
<feature type="compositionally biased region" description="Acidic residues" evidence="4">
    <location>
        <begin position="587"/>
        <end position="599"/>
    </location>
</feature>
<gene>
    <name evidence="7" type="ORF">LTR82_015448</name>
    <name evidence="8" type="ORF">LTR91_019194</name>
</gene>
<evidence type="ECO:0008006" key="11">
    <source>
        <dbReference type="Google" id="ProtNLM"/>
    </source>
</evidence>
<dbReference type="GO" id="GO:0016787">
    <property type="term" value="F:hydrolase activity"/>
    <property type="evidence" value="ECO:0007669"/>
    <property type="project" value="UniProtKB-KW"/>
</dbReference>